<proteinExistence type="predicted"/>
<evidence type="ECO:0000313" key="2">
    <source>
        <dbReference type="Proteomes" id="UP000002640"/>
    </source>
</evidence>
<dbReference type="KEGG" id="psoj:PHYSODRAFT_303102"/>
<gene>
    <name evidence="1" type="ORF">PHYSODRAFT_303102</name>
</gene>
<protein>
    <recommendedName>
        <fullName evidence="3">RxLR effector protein</fullName>
    </recommendedName>
</protein>
<keyword evidence="2" id="KW-1185">Reference proteome</keyword>
<dbReference type="EMBL" id="JH159156">
    <property type="protein sequence ID" value="EGZ13622.1"/>
    <property type="molecule type" value="Genomic_DNA"/>
</dbReference>
<evidence type="ECO:0008006" key="3">
    <source>
        <dbReference type="Google" id="ProtNLM"/>
    </source>
</evidence>
<dbReference type="RefSeq" id="XP_009531051.1">
    <property type="nucleotide sequence ID" value="XM_009532756.1"/>
</dbReference>
<dbReference type="AlphaFoldDB" id="G4ZUZ8"/>
<evidence type="ECO:0000313" key="1">
    <source>
        <dbReference type="EMBL" id="EGZ13622.1"/>
    </source>
</evidence>
<dbReference type="GeneID" id="20642230"/>
<accession>G4ZUZ8</accession>
<sequence>MYPKHPTSMAASLMSYKSGGRLFKEAEAAKSVPKSESVAIKVQEDLRAYWLNSGKTPFDLLTELEFGYAVIYKKFHYKTVLEKPQFHTWSKYLEDFNAKYPDQKTAMLEALTRKFDDSDVARMIQVAKAEGSTRNIAAKLETAQLEMWWSSGKSAEDGLKLLWINFDPGFTTAPLVHG</sequence>
<name>G4ZUZ8_PHYSP</name>
<dbReference type="Proteomes" id="UP000002640">
    <property type="component" value="Unassembled WGS sequence"/>
</dbReference>
<dbReference type="InParanoid" id="G4ZUZ8"/>
<organism evidence="1 2">
    <name type="scientific">Phytophthora sojae (strain P6497)</name>
    <name type="common">Soybean stem and root rot agent</name>
    <name type="synonym">Phytophthora megasperma f. sp. glycines</name>
    <dbReference type="NCBI Taxonomy" id="1094619"/>
    <lineage>
        <taxon>Eukaryota</taxon>
        <taxon>Sar</taxon>
        <taxon>Stramenopiles</taxon>
        <taxon>Oomycota</taxon>
        <taxon>Peronosporomycetes</taxon>
        <taxon>Peronosporales</taxon>
        <taxon>Peronosporaceae</taxon>
        <taxon>Phytophthora</taxon>
    </lineage>
</organism>
<dbReference type="SMR" id="G4ZUZ8"/>
<reference evidence="1 2" key="1">
    <citation type="journal article" date="2006" name="Science">
        <title>Phytophthora genome sequences uncover evolutionary origins and mechanisms of pathogenesis.</title>
        <authorList>
            <person name="Tyler B.M."/>
            <person name="Tripathy S."/>
            <person name="Zhang X."/>
            <person name="Dehal P."/>
            <person name="Jiang R.H."/>
            <person name="Aerts A."/>
            <person name="Arredondo F.D."/>
            <person name="Baxter L."/>
            <person name="Bensasson D."/>
            <person name="Beynon J.L."/>
            <person name="Chapman J."/>
            <person name="Damasceno C.M."/>
            <person name="Dorrance A.E."/>
            <person name="Dou D."/>
            <person name="Dickerman A.W."/>
            <person name="Dubchak I.L."/>
            <person name="Garbelotto M."/>
            <person name="Gijzen M."/>
            <person name="Gordon S.G."/>
            <person name="Govers F."/>
            <person name="Grunwald N.J."/>
            <person name="Huang W."/>
            <person name="Ivors K.L."/>
            <person name="Jones R.W."/>
            <person name="Kamoun S."/>
            <person name="Krampis K."/>
            <person name="Lamour K.H."/>
            <person name="Lee M.K."/>
            <person name="McDonald W.H."/>
            <person name="Medina M."/>
            <person name="Meijer H.J."/>
            <person name="Nordberg E.K."/>
            <person name="Maclean D.J."/>
            <person name="Ospina-Giraldo M.D."/>
            <person name="Morris P.F."/>
            <person name="Phuntumart V."/>
            <person name="Putnam N.H."/>
            <person name="Rash S."/>
            <person name="Rose J.K."/>
            <person name="Sakihama Y."/>
            <person name="Salamov A.A."/>
            <person name="Savidor A."/>
            <person name="Scheuring C.F."/>
            <person name="Smith B.M."/>
            <person name="Sobral B.W."/>
            <person name="Terry A."/>
            <person name="Torto-Alalibo T.A."/>
            <person name="Win J."/>
            <person name="Xu Z."/>
            <person name="Zhang H."/>
            <person name="Grigoriev I.V."/>
            <person name="Rokhsar D.S."/>
            <person name="Boore J.L."/>
        </authorList>
    </citation>
    <scope>NUCLEOTIDE SEQUENCE [LARGE SCALE GENOMIC DNA]</scope>
    <source>
        <strain evidence="1 2">P6497</strain>
    </source>
</reference>